<dbReference type="InterPro" id="IPR036278">
    <property type="entry name" value="Sialidase_sf"/>
</dbReference>
<organism evidence="4">
    <name type="scientific">uncultured Thermomicrobiales bacterium</name>
    <dbReference type="NCBI Taxonomy" id="1645740"/>
    <lineage>
        <taxon>Bacteria</taxon>
        <taxon>Pseudomonadati</taxon>
        <taxon>Thermomicrobiota</taxon>
        <taxon>Thermomicrobia</taxon>
        <taxon>Thermomicrobiales</taxon>
        <taxon>environmental samples</taxon>
    </lineage>
</organism>
<feature type="region of interest" description="Disordered" evidence="2">
    <location>
        <begin position="518"/>
        <end position="538"/>
    </location>
</feature>
<gene>
    <name evidence="4" type="ORF">AVDCRST_MAG19-4622</name>
</gene>
<reference evidence="4" key="1">
    <citation type="submission" date="2020-02" db="EMBL/GenBank/DDBJ databases">
        <authorList>
            <person name="Meier V. D."/>
        </authorList>
    </citation>
    <scope>NUCLEOTIDE SEQUENCE</scope>
    <source>
        <strain evidence="4">AVDCRST_MAG19</strain>
    </source>
</reference>
<dbReference type="Gene3D" id="2.130.10.10">
    <property type="entry name" value="YVTN repeat-like/Quinoprotein amine dehydrogenase"/>
    <property type="match status" value="3"/>
</dbReference>
<dbReference type="InterPro" id="IPR015943">
    <property type="entry name" value="WD40/YVTN_repeat-like_dom_sf"/>
</dbReference>
<proteinExistence type="predicted"/>
<dbReference type="InterPro" id="IPR031778">
    <property type="entry name" value="Sortilin_N"/>
</dbReference>
<keyword evidence="1" id="KW-0677">Repeat</keyword>
<evidence type="ECO:0000259" key="3">
    <source>
        <dbReference type="Pfam" id="PF15902"/>
    </source>
</evidence>
<name>A0A6J4VX80_9BACT</name>
<sequence length="1062" mass="116048">RQRATSNGTVRESVLGSLPWRSIGPHRGGRVVAVAGDPSRRLVFYFGACAGGVWKTADGGISWRNVSDGYFGTAAVGAIAVAPSDPNVLYAGTGETTIRGNVSHGDGVYKSTDGGASWTNVGLAETRHIGKIRVHPTDPDLVYVAALGRAWGSNAERGIFRSRDGGGSWERVLHTSDRAGCHDLSMDAANPRLLYAPVWQARRYPHALVNGGPESGLWRSRDGGDTWQEITRKPGLPKGVLGKIGVAASPAKEGRVWALIEAEDGALFRSDDGGETWDRLCEESFLRTRPWYYMHLYADPLDPETCYVLNYRTWKSTDGGRTFDRIPNPHGDDHDLWLDPNDPDRLIQGHDGGACVSFDGGRSWSRVGNQPTAQLYHVTTDNRFPFRVYGSQQDNSAISLPSLSLDGAIHEREWYAPGGGESGYIAIKPDDPNVVVASGPIGRRAFNDVMSCYDGRTGQARNVTVWPELYGWGVGAEGLKERFQWTFPIFWSPHDPNLLYVAGNRVHRSADGGGSFEAISGDLTRNDPTKLGPSGGPITRDNTGAEVYCTIFALVESPLRQGLLWAGTDDGLVHVSHDGGASWREVTPPDLPEWALISVIEASPHEAGGAYVAATRYKLDDTRPYLFKTVDFGESWTAIVDGIADDDFTRVIREDPQRRGLLYAGTETGLYASLDDGASWRRLGGNLPVVPIYDLTIKDRSMVVATHGRSFWILDDLSPLRELQERGDLAATAPYLFPPPPTVRLRYAEGPGWEPREGYTNYAHAGTSVYTYDVVRDEEGGQRFRLLDAGENPPRGVVVQYYLPEVPEVPEGSVRLSFHAEGGELLRVFGCGEGEAGETGLPPARPGMNRFCWNLRLPGVPRVEGEDLVPWHRDDGPMVLPGRYEARLSIGETMRAREFEVLPDPRHPAPPEALGEQFDLLIKIRDRLAETNGLISRIEAARTQTAGVLRRVDGAAEQAAIKEAADALGACLLEVETALIDVSMRQAQLHPSGLHEKLNALFDAVDSADAAPTRQTREVFALLGDRVDDVKNRCRGEVAEKIGDLQRLVADAGLHVVDAPVR</sequence>
<dbReference type="CDD" id="cd15482">
    <property type="entry name" value="Sialidase_non-viral"/>
    <property type="match status" value="2"/>
</dbReference>
<dbReference type="AlphaFoldDB" id="A0A6J4VX80"/>
<dbReference type="PANTHER" id="PTHR43739:SF5">
    <property type="entry name" value="EXO-ALPHA-SIALIDASE"/>
    <property type="match status" value="1"/>
</dbReference>
<dbReference type="SUPFAM" id="SSF110296">
    <property type="entry name" value="Oligoxyloglucan reducing end-specific cellobiohydrolase"/>
    <property type="match status" value="1"/>
</dbReference>
<dbReference type="InterPro" id="IPR052025">
    <property type="entry name" value="Xyloglucanase_GH74"/>
</dbReference>
<dbReference type="Pfam" id="PF15902">
    <property type="entry name" value="Sortilin-Vps10"/>
    <property type="match status" value="1"/>
</dbReference>
<feature type="non-terminal residue" evidence="4">
    <location>
        <position position="1"/>
    </location>
</feature>
<dbReference type="GO" id="GO:0010411">
    <property type="term" value="P:xyloglucan metabolic process"/>
    <property type="evidence" value="ECO:0007669"/>
    <property type="project" value="TreeGrafter"/>
</dbReference>
<evidence type="ECO:0000256" key="1">
    <source>
        <dbReference type="ARBA" id="ARBA00022737"/>
    </source>
</evidence>
<dbReference type="SUPFAM" id="SSF50939">
    <property type="entry name" value="Sialidases"/>
    <property type="match status" value="1"/>
</dbReference>
<dbReference type="PANTHER" id="PTHR43739">
    <property type="entry name" value="XYLOGLUCANASE (EUROFUNG)"/>
    <property type="match status" value="1"/>
</dbReference>
<dbReference type="EMBL" id="CADCWL010000254">
    <property type="protein sequence ID" value="CAA9585768.1"/>
    <property type="molecule type" value="Genomic_DNA"/>
</dbReference>
<accession>A0A6J4VX80</accession>
<feature type="domain" description="Sortilin N-terminal" evidence="3">
    <location>
        <begin position="108"/>
        <end position="232"/>
    </location>
</feature>
<protein>
    <submittedName>
        <fullName evidence="4">GH74</fullName>
    </submittedName>
</protein>
<evidence type="ECO:0000256" key="2">
    <source>
        <dbReference type="SAM" id="MobiDB-lite"/>
    </source>
</evidence>
<evidence type="ECO:0000313" key="4">
    <source>
        <dbReference type="EMBL" id="CAA9585768.1"/>
    </source>
</evidence>